<gene>
    <name evidence="2" type="ORF">G6011_00261</name>
</gene>
<accession>A0AAD4NTE8</accession>
<feature type="compositionally biased region" description="Polar residues" evidence="1">
    <location>
        <begin position="48"/>
        <end position="65"/>
    </location>
</feature>
<evidence type="ECO:0000256" key="1">
    <source>
        <dbReference type="SAM" id="MobiDB-lite"/>
    </source>
</evidence>
<feature type="region of interest" description="Disordered" evidence="1">
    <location>
        <begin position="528"/>
        <end position="564"/>
    </location>
</feature>
<organism evidence="2 3">
    <name type="scientific">Alternaria panax</name>
    <dbReference type="NCBI Taxonomy" id="48097"/>
    <lineage>
        <taxon>Eukaryota</taxon>
        <taxon>Fungi</taxon>
        <taxon>Dikarya</taxon>
        <taxon>Ascomycota</taxon>
        <taxon>Pezizomycotina</taxon>
        <taxon>Dothideomycetes</taxon>
        <taxon>Pleosporomycetidae</taxon>
        <taxon>Pleosporales</taxon>
        <taxon>Pleosporineae</taxon>
        <taxon>Pleosporaceae</taxon>
        <taxon>Alternaria</taxon>
        <taxon>Alternaria sect. Panax</taxon>
    </lineage>
</organism>
<feature type="compositionally biased region" description="Basic residues" evidence="1">
    <location>
        <begin position="585"/>
        <end position="595"/>
    </location>
</feature>
<feature type="compositionally biased region" description="Basic and acidic residues" evidence="1">
    <location>
        <begin position="1"/>
        <end position="40"/>
    </location>
</feature>
<dbReference type="GO" id="GO:0004623">
    <property type="term" value="F:phospholipase A2 activity"/>
    <property type="evidence" value="ECO:0007669"/>
    <property type="project" value="UniProtKB-EC"/>
</dbReference>
<feature type="region of interest" description="Disordered" evidence="1">
    <location>
        <begin position="1"/>
        <end position="153"/>
    </location>
</feature>
<name>A0AAD4NTE8_9PLEO</name>
<feature type="region of interest" description="Disordered" evidence="1">
    <location>
        <begin position="631"/>
        <end position="678"/>
    </location>
</feature>
<protein>
    <submittedName>
        <fullName evidence="2">Cytosolic phospholipase A2</fullName>
        <ecNumber evidence="2">3.1.1.4</ecNumber>
    </submittedName>
</protein>
<evidence type="ECO:0000313" key="3">
    <source>
        <dbReference type="Proteomes" id="UP001199106"/>
    </source>
</evidence>
<keyword evidence="3" id="KW-1185">Reference proteome</keyword>
<comment type="caution">
    <text evidence="2">The sequence shown here is derived from an EMBL/GenBank/DDBJ whole genome shotgun (WGS) entry which is preliminary data.</text>
</comment>
<feature type="compositionally biased region" description="Low complexity" evidence="1">
    <location>
        <begin position="123"/>
        <end position="141"/>
    </location>
</feature>
<feature type="region of interest" description="Disordered" evidence="1">
    <location>
        <begin position="576"/>
        <end position="609"/>
    </location>
</feature>
<proteinExistence type="predicted"/>
<reference evidence="2" key="1">
    <citation type="submission" date="2021-07" db="EMBL/GenBank/DDBJ databases">
        <title>Genome Resource of American Ginseng Black Spot Pathogen Alternaria panax.</title>
        <authorList>
            <person name="Qiu C."/>
            <person name="Wang W."/>
            <person name="Liu Z."/>
        </authorList>
    </citation>
    <scope>NUCLEOTIDE SEQUENCE</scope>
    <source>
        <strain evidence="2">BNCC115425</strain>
    </source>
</reference>
<evidence type="ECO:0000313" key="2">
    <source>
        <dbReference type="EMBL" id="KAG9195141.1"/>
    </source>
</evidence>
<feature type="compositionally biased region" description="Polar residues" evidence="1">
    <location>
        <begin position="551"/>
        <end position="564"/>
    </location>
</feature>
<dbReference type="EC" id="3.1.1.4" evidence="2"/>
<sequence length="696" mass="76948">MPYKLRPEAKLKRPARYDNESDDGDFRESSVPRSGNRDSVIDLDGFSPSDTSTAKPSAPESSSFTLDAPQFSQKPPPSKSRNMTDVNNVKKPNGEGAPPESKSARRPNKTARRGPTLLEDEPSPSLSAPGSSAFPSLTGSAPPSPSAAKESTKHGLRELLDAIDNEDHERVRKIKGQFAAKYEAGASPWYDNLKRFWPPTKSHPVLNFENLWPSIRQEIIERIQDDFPPGTYSSAFHPVCRILDVTKEKLDAIMAENARVWPDDEIPPYFREYRERYPKAIIDPDEPPPQAVVEAIAFLKQNSLPGSLLGEWQTMPKVEVFYHPNTFYLPTKKDKSIEPVVPARVLRQPQREHPDTVSSQEAFELLRRTGQDTRKQQNANRRPHPPLQCFVCGHIGHTACGLDENGVHECPQRRQEVSQHMTEIETLRAQASAEISAFKQRDLAMKHTPPNSALSLSGPTDAAPYLEAWQANRANPVQSSHIYQPATPSEDGRTRYINQLHVDNRSHPGRTQNYFASYMSGPATQMLNSHVAGRPMNPPNPSNPPLPLRSQTASASANPPLWPTSTYFAQQQGIQLPQPAPPQAPKKRGPYKKKEKKEEPNKTIPPNRVVSKDGMVFLSSSKQANEEIAFQKQGEGTAATVETGLVTPPPQQDEQPSLLAETGKAGRASAAQKSVAAASTTSNTCIRYNCGIYDGG</sequence>
<dbReference type="Proteomes" id="UP001199106">
    <property type="component" value="Unassembled WGS sequence"/>
</dbReference>
<dbReference type="AlphaFoldDB" id="A0AAD4NTE8"/>
<feature type="compositionally biased region" description="Pro residues" evidence="1">
    <location>
        <begin position="536"/>
        <end position="547"/>
    </location>
</feature>
<feature type="compositionally biased region" description="Low complexity" evidence="1">
    <location>
        <begin position="665"/>
        <end position="678"/>
    </location>
</feature>
<dbReference type="EMBL" id="JAANER010000001">
    <property type="protein sequence ID" value="KAG9195141.1"/>
    <property type="molecule type" value="Genomic_DNA"/>
</dbReference>
<keyword evidence="2" id="KW-0378">Hydrolase</keyword>